<dbReference type="InterPro" id="IPR029016">
    <property type="entry name" value="GAF-like_dom_sf"/>
</dbReference>
<dbReference type="SUPFAM" id="SSF55785">
    <property type="entry name" value="PYP-like sensor domain (PAS domain)"/>
    <property type="match status" value="1"/>
</dbReference>
<dbReference type="InterPro" id="IPR001789">
    <property type="entry name" value="Sig_transdc_resp-reg_receiver"/>
</dbReference>
<keyword evidence="5" id="KW-0418">Kinase</keyword>
<evidence type="ECO:0000256" key="3">
    <source>
        <dbReference type="ARBA" id="ARBA00022679"/>
    </source>
</evidence>
<dbReference type="PANTHER" id="PTHR42878:SF7">
    <property type="entry name" value="SENSOR HISTIDINE KINASE GLRK"/>
    <property type="match status" value="1"/>
</dbReference>
<keyword evidence="12" id="KW-1185">Reference proteome</keyword>
<dbReference type="SUPFAM" id="SSF55781">
    <property type="entry name" value="GAF domain-like"/>
    <property type="match status" value="1"/>
</dbReference>
<dbReference type="InterPro" id="IPR003018">
    <property type="entry name" value="GAF"/>
</dbReference>
<dbReference type="PRINTS" id="PR00344">
    <property type="entry name" value="BCTRLSENSOR"/>
</dbReference>
<keyword evidence="7" id="KW-0902">Two-component regulatory system</keyword>
<dbReference type="GO" id="GO:0004673">
    <property type="term" value="F:protein histidine kinase activity"/>
    <property type="evidence" value="ECO:0007669"/>
    <property type="project" value="UniProtKB-EC"/>
</dbReference>
<dbReference type="Gene3D" id="3.30.565.10">
    <property type="entry name" value="Histidine kinase-like ATPase, C-terminal domain"/>
    <property type="match status" value="1"/>
</dbReference>
<dbReference type="OrthoDB" id="182424at2"/>
<dbReference type="Gene3D" id="3.40.50.2300">
    <property type="match status" value="1"/>
</dbReference>
<dbReference type="PROSITE" id="PS50110">
    <property type="entry name" value="RESPONSE_REGULATORY"/>
    <property type="match status" value="1"/>
</dbReference>
<feature type="domain" description="Histidine kinase" evidence="9">
    <location>
        <begin position="454"/>
        <end position="665"/>
    </location>
</feature>
<dbReference type="SUPFAM" id="SSF52172">
    <property type="entry name" value="CheY-like"/>
    <property type="match status" value="1"/>
</dbReference>
<protein>
    <recommendedName>
        <fullName evidence="2">histidine kinase</fullName>
        <ecNumber evidence="2">2.7.13.3</ecNumber>
    </recommendedName>
</protein>
<dbReference type="EC" id="2.7.13.3" evidence="2"/>
<dbReference type="GO" id="GO:0000156">
    <property type="term" value="F:phosphorelay response regulator activity"/>
    <property type="evidence" value="ECO:0007669"/>
    <property type="project" value="TreeGrafter"/>
</dbReference>
<evidence type="ECO:0000256" key="4">
    <source>
        <dbReference type="ARBA" id="ARBA00022741"/>
    </source>
</evidence>
<dbReference type="InterPro" id="IPR035965">
    <property type="entry name" value="PAS-like_dom_sf"/>
</dbReference>
<dbReference type="GO" id="GO:0030295">
    <property type="term" value="F:protein kinase activator activity"/>
    <property type="evidence" value="ECO:0007669"/>
    <property type="project" value="TreeGrafter"/>
</dbReference>
<feature type="domain" description="Response regulatory" evidence="10">
    <location>
        <begin position="3"/>
        <end position="117"/>
    </location>
</feature>
<dbReference type="GO" id="GO:0007234">
    <property type="term" value="P:osmosensory signaling via phosphorelay pathway"/>
    <property type="evidence" value="ECO:0007669"/>
    <property type="project" value="TreeGrafter"/>
</dbReference>
<keyword evidence="4" id="KW-0547">Nucleotide-binding</keyword>
<dbReference type="AlphaFoldDB" id="A0A556QQ44"/>
<evidence type="ECO:0000256" key="5">
    <source>
        <dbReference type="ARBA" id="ARBA00022777"/>
    </source>
</evidence>
<evidence type="ECO:0000256" key="2">
    <source>
        <dbReference type="ARBA" id="ARBA00012438"/>
    </source>
</evidence>
<dbReference type="EMBL" id="VMBG01000001">
    <property type="protein sequence ID" value="TSJ78757.1"/>
    <property type="molecule type" value="Genomic_DNA"/>
</dbReference>
<evidence type="ECO:0000259" key="9">
    <source>
        <dbReference type="PROSITE" id="PS50109"/>
    </source>
</evidence>
<name>A0A556QQ44_9BACT</name>
<sequence length="665" mass="72527">MNRILVIAAHAHTAESLKTLIPADRFSIVHLPRAELIRETLPPACIDLCVLDTDLIDTGAIRLINEVRRHLPDVPLVVAASASLREWEEDAILHGVSFVLKKPLRSALAITVLDRLLAGNASSPSRTDVPVEPPARTVAEPTASMVGVPSNLEILRDFSRLFSHSLNVRSLLQEFVLKLREVISVNRIALFLHPPQNPFLPGPVAASRRLPCACSAGIATDLYRFFELSLEGGIGAAIATHGRILRADDGPGLPADARREFEILGGHIAIPILDRERLLGIAVLGGRLTGLRLNDQELQLLFHLLEELGLAIKNSWLHDQLSTNHRLLANILGQMGAGCLVVARDLTILQANPALGKILNIAPTVGRGLEFADLPQRLASMLYEVLNGGRESACSHYLHETRTLLVTITAFRLDDQAATSAILVTIEDHTAIEAARRAEVGKEHARLIALIAEKFSHEIRNALLSLETHRQLLPTDYAREDFRTSLETSIGRETVRILRCVDQLTFLSRPLNEPVETHSLGDLLRQSGEYASAHLPAPVTIKLANPSGEKLRILCEPRSLRHALGEVMFNAAQSAPGATEITVRTETVLTDGVRRCRIGVVNPAQGFSAEAATRAFEPFYTTRSVGLGLGLSVTRKILRDHGGDAEIYSRPHGAIGDIVITLPIQ</sequence>
<dbReference type="InterPro" id="IPR005467">
    <property type="entry name" value="His_kinase_dom"/>
</dbReference>
<dbReference type="Proteomes" id="UP000315648">
    <property type="component" value="Unassembled WGS sequence"/>
</dbReference>
<evidence type="ECO:0000256" key="1">
    <source>
        <dbReference type="ARBA" id="ARBA00000085"/>
    </source>
</evidence>
<feature type="modified residue" description="4-aspartylphosphate" evidence="8">
    <location>
        <position position="52"/>
    </location>
</feature>
<dbReference type="InterPro" id="IPR050351">
    <property type="entry name" value="BphY/WalK/GraS-like"/>
</dbReference>
<dbReference type="SMART" id="SM00065">
    <property type="entry name" value="GAF"/>
    <property type="match status" value="1"/>
</dbReference>
<dbReference type="SUPFAM" id="SSF55874">
    <property type="entry name" value="ATPase domain of HSP90 chaperone/DNA topoisomerase II/histidine kinase"/>
    <property type="match status" value="1"/>
</dbReference>
<keyword evidence="8" id="KW-0597">Phosphoprotein</keyword>
<comment type="catalytic activity">
    <reaction evidence="1">
        <text>ATP + protein L-histidine = ADP + protein N-phospho-L-histidine.</text>
        <dbReference type="EC" id="2.7.13.3"/>
    </reaction>
</comment>
<evidence type="ECO:0000256" key="7">
    <source>
        <dbReference type="ARBA" id="ARBA00023012"/>
    </source>
</evidence>
<dbReference type="Gene3D" id="3.30.450.20">
    <property type="entry name" value="PAS domain"/>
    <property type="match status" value="1"/>
</dbReference>
<dbReference type="InterPro" id="IPR011006">
    <property type="entry name" value="CheY-like_superfamily"/>
</dbReference>
<reference evidence="11 12" key="1">
    <citation type="submission" date="2019-07" db="EMBL/GenBank/DDBJ databases">
        <title>Description of 53C-WASEF.</title>
        <authorList>
            <person name="Pitt A."/>
            <person name="Hahn M.W."/>
        </authorList>
    </citation>
    <scope>NUCLEOTIDE SEQUENCE [LARGE SCALE GENOMIC DNA]</scope>
    <source>
        <strain evidence="11 12">53C-WASEF</strain>
    </source>
</reference>
<dbReference type="InterPro" id="IPR036890">
    <property type="entry name" value="HATPase_C_sf"/>
</dbReference>
<dbReference type="PANTHER" id="PTHR42878">
    <property type="entry name" value="TWO-COMPONENT HISTIDINE KINASE"/>
    <property type="match status" value="1"/>
</dbReference>
<keyword evidence="6" id="KW-0067">ATP-binding</keyword>
<evidence type="ECO:0000259" key="10">
    <source>
        <dbReference type="PROSITE" id="PS50110"/>
    </source>
</evidence>
<proteinExistence type="predicted"/>
<evidence type="ECO:0000256" key="6">
    <source>
        <dbReference type="ARBA" id="ARBA00022840"/>
    </source>
</evidence>
<dbReference type="SMART" id="SM00387">
    <property type="entry name" value="HATPase_c"/>
    <property type="match status" value="1"/>
</dbReference>
<keyword evidence="3" id="KW-0808">Transferase</keyword>
<evidence type="ECO:0000256" key="8">
    <source>
        <dbReference type="PROSITE-ProRule" id="PRU00169"/>
    </source>
</evidence>
<dbReference type="InterPro" id="IPR004358">
    <property type="entry name" value="Sig_transdc_His_kin-like_C"/>
</dbReference>
<dbReference type="PROSITE" id="PS50109">
    <property type="entry name" value="HIS_KIN"/>
    <property type="match status" value="1"/>
</dbReference>
<dbReference type="RefSeq" id="WP_144229098.1">
    <property type="nucleotide sequence ID" value="NZ_CBCRVV010000002.1"/>
</dbReference>
<accession>A0A556QQ44</accession>
<evidence type="ECO:0000313" key="11">
    <source>
        <dbReference type="EMBL" id="TSJ78757.1"/>
    </source>
</evidence>
<organism evidence="11 12">
    <name type="scientific">Rariglobus hedericola</name>
    <dbReference type="NCBI Taxonomy" id="2597822"/>
    <lineage>
        <taxon>Bacteria</taxon>
        <taxon>Pseudomonadati</taxon>
        <taxon>Verrucomicrobiota</taxon>
        <taxon>Opitutia</taxon>
        <taxon>Opitutales</taxon>
        <taxon>Opitutaceae</taxon>
        <taxon>Rariglobus</taxon>
    </lineage>
</organism>
<evidence type="ECO:0000313" key="12">
    <source>
        <dbReference type="Proteomes" id="UP000315648"/>
    </source>
</evidence>
<dbReference type="Gene3D" id="3.30.450.40">
    <property type="match status" value="1"/>
</dbReference>
<dbReference type="Pfam" id="PF02518">
    <property type="entry name" value="HATPase_c"/>
    <property type="match status" value="1"/>
</dbReference>
<dbReference type="GO" id="GO:0005524">
    <property type="term" value="F:ATP binding"/>
    <property type="evidence" value="ECO:0007669"/>
    <property type="project" value="UniProtKB-KW"/>
</dbReference>
<comment type="caution">
    <text evidence="11">The sequence shown here is derived from an EMBL/GenBank/DDBJ whole genome shotgun (WGS) entry which is preliminary data.</text>
</comment>
<gene>
    <name evidence="11" type="ORF">FPL22_05465</name>
</gene>
<dbReference type="Pfam" id="PF01590">
    <property type="entry name" value="GAF"/>
    <property type="match status" value="1"/>
</dbReference>
<dbReference type="InterPro" id="IPR003594">
    <property type="entry name" value="HATPase_dom"/>
</dbReference>